<dbReference type="Pfam" id="PF10214">
    <property type="entry name" value="Rrn6_beta-prop"/>
    <property type="match status" value="1"/>
</dbReference>
<feature type="compositionally biased region" description="Low complexity" evidence="2">
    <location>
        <begin position="789"/>
        <end position="803"/>
    </location>
</feature>
<dbReference type="InterPro" id="IPR019350">
    <property type="entry name" value="RNA_pol_I-sp_TIF_RRN6-like"/>
</dbReference>
<organism evidence="6 7">
    <name type="scientific">Exophiala sideris</name>
    <dbReference type="NCBI Taxonomy" id="1016849"/>
    <lineage>
        <taxon>Eukaryota</taxon>
        <taxon>Fungi</taxon>
        <taxon>Dikarya</taxon>
        <taxon>Ascomycota</taxon>
        <taxon>Pezizomycotina</taxon>
        <taxon>Eurotiomycetes</taxon>
        <taxon>Chaetothyriomycetidae</taxon>
        <taxon>Chaetothyriales</taxon>
        <taxon>Herpotrichiellaceae</taxon>
        <taxon>Exophiala</taxon>
    </lineage>
</organism>
<dbReference type="GO" id="GO:0042790">
    <property type="term" value="P:nucleolar large rRNA transcription by RNA polymerase I"/>
    <property type="evidence" value="ECO:0007669"/>
    <property type="project" value="TreeGrafter"/>
</dbReference>
<reference evidence="6 7" key="1">
    <citation type="submission" date="2015-01" db="EMBL/GenBank/DDBJ databases">
        <title>The Genome Sequence of Exophiala sideris CBS121828.</title>
        <authorList>
            <consortium name="The Broad Institute Genomics Platform"/>
            <person name="Cuomo C."/>
            <person name="de Hoog S."/>
            <person name="Gorbushina A."/>
            <person name="Stielow B."/>
            <person name="Teixiera M."/>
            <person name="Abouelleil A."/>
            <person name="Chapman S.B."/>
            <person name="Priest M."/>
            <person name="Young S.K."/>
            <person name="Wortman J."/>
            <person name="Nusbaum C."/>
            <person name="Birren B."/>
        </authorList>
    </citation>
    <scope>NUCLEOTIDE SEQUENCE [LARGE SCALE GENOMIC DNA]</scope>
    <source>
        <strain evidence="6 7">CBS 121828</strain>
    </source>
</reference>
<dbReference type="InterPro" id="IPR048536">
    <property type="entry name" value="Rrn6_K-rich"/>
</dbReference>
<dbReference type="OrthoDB" id="4090074at2759"/>
<dbReference type="EMBL" id="KN846953">
    <property type="protein sequence ID" value="KIV78811.1"/>
    <property type="molecule type" value="Genomic_DNA"/>
</dbReference>
<dbReference type="Pfam" id="PF20639">
    <property type="entry name" value="Rrn6_K-rich"/>
    <property type="match status" value="1"/>
</dbReference>
<feature type="region of interest" description="Disordered" evidence="2">
    <location>
        <begin position="928"/>
        <end position="980"/>
    </location>
</feature>
<dbReference type="AlphaFoldDB" id="A0A0D1WUF7"/>
<accession>A0A0D1WUF7</accession>
<evidence type="ECO:0000259" key="5">
    <source>
        <dbReference type="Pfam" id="PF20640"/>
    </source>
</evidence>
<gene>
    <name evidence="6" type="ORF">PV11_06420</name>
</gene>
<dbReference type="PANTHER" id="PTHR28221">
    <property type="entry name" value="RNA POLYMERASE I-SPECIFIC TRANSCRIPTION INITIATION FACTOR RRN6"/>
    <property type="match status" value="1"/>
</dbReference>
<dbReference type="InterPro" id="IPR048535">
    <property type="entry name" value="RRN6_beta-prop"/>
</dbReference>
<feature type="domain" description="RRN6 beta-propeller" evidence="3">
    <location>
        <begin position="124"/>
        <end position="484"/>
    </location>
</feature>
<dbReference type="Proteomes" id="UP000053599">
    <property type="component" value="Unassembled WGS sequence"/>
</dbReference>
<evidence type="ECO:0000313" key="6">
    <source>
        <dbReference type="EMBL" id="KIV78811.1"/>
    </source>
</evidence>
<evidence type="ECO:0000259" key="3">
    <source>
        <dbReference type="Pfam" id="PF10214"/>
    </source>
</evidence>
<dbReference type="GO" id="GO:0001179">
    <property type="term" value="F:RNA polymerase I general transcription initiation factor binding"/>
    <property type="evidence" value="ECO:0007669"/>
    <property type="project" value="TreeGrafter"/>
</dbReference>
<evidence type="ECO:0000256" key="1">
    <source>
        <dbReference type="SAM" id="Coils"/>
    </source>
</evidence>
<feature type="domain" description="RRN6 helical bundle" evidence="5">
    <location>
        <begin position="571"/>
        <end position="748"/>
    </location>
</feature>
<feature type="compositionally biased region" description="Polar residues" evidence="2">
    <location>
        <begin position="928"/>
        <end position="954"/>
    </location>
</feature>
<dbReference type="InterPro" id="IPR048537">
    <property type="entry name" value="RRN6_HB"/>
</dbReference>
<feature type="coiled-coil region" evidence="1">
    <location>
        <begin position="854"/>
        <end position="905"/>
    </location>
</feature>
<dbReference type="GO" id="GO:0070860">
    <property type="term" value="C:RNA polymerase I core factor complex"/>
    <property type="evidence" value="ECO:0007669"/>
    <property type="project" value="TreeGrafter"/>
</dbReference>
<sequence>MADTERARRTKYAHETNSLSYGHYGTATYESKKRSWSFLRQPDGRRHSDQVTSSGFQLIHERVTPLPKEPDAYAQPASFGPAARKALLKKVPDAAFLPRHLLTVSNTSELEVSESAGEINARSGNRLTVGSVKLPFPGQSRKDAPIHGFAAFSTGQNGESLQLVDMGAETISWRNDEGFRETCRVPCPSSRTSPSWSNSIERIKYVAGAGLNRQRFLIVKPSGTSILDPIIADDRSDNSRSFMKPSLLVTIPLSRTGKSPHAHAAFNPQDRTLVAIVDLQGQWSTWKIQGRRSRSAHVLYTAVLQSSNDLMSFGASRSHQETLDGWHRIYWITDTRGLSRRLLVCGRRFAAVFDGLGDYEGQVEMRLGPLSDGNQILDVKQSTVMRTLTFVLTTSRLLIFTSIEGPGPGLSQAQPLTLVCSWKHFRGDPNLKMACMDTASDTVSDTWVLLYSHSSHLAEMYHFRHELPDSKTLSKKDPSIFELPTKIHETTQLIEDIVLHPVEFVVKGDPSIRADYGLMKMIISIGDGSIIEATYKHSLDGQNDANHVPKLRLPPEATGRSLQSSRYIEVDEMEDFIVPDGVGEDRIPALPVTTSINDNDEHVSHMHMRNWQRLLDFDSFRLKEGSNSPINISIERALEQFESLQVSNNPQPMKVMSQLVDGSSILDVEEESEHVTAWLKSLKGRQNPSTEIVCAGLVTISLTSQESLLAYYDQLCHDYVGTLGDKVKDRNRVNRERLVRQVAGDVFLGDMIVRSNKVAPDPTSSDPTAVAGLNFDLPSSPPEREADSSEVSSTQPSASQSPAAEEEASVSRLRGYCSFRDRVLPGLTSHQPAISNILAHLPSSIEEDPAGYSYSSTNQKLRLAEEEMAALSLDPQERRKAMRQAARLQRKLEKTAQRSQEVMMQRQVLPGVVSLRIGPGLPLRQIQSSQVAAPESSQAPNSSQISIPGLTMTQPERGAFGMRPLKAKGQNKGVKRRAGF</sequence>
<feature type="region of interest" description="Disordered" evidence="2">
    <location>
        <begin position="757"/>
        <end position="807"/>
    </location>
</feature>
<evidence type="ECO:0008006" key="8">
    <source>
        <dbReference type="Google" id="ProtNLM"/>
    </source>
</evidence>
<dbReference type="Pfam" id="PF20640">
    <property type="entry name" value="Rrn6_HB"/>
    <property type="match status" value="1"/>
</dbReference>
<name>A0A0D1WUF7_9EURO</name>
<proteinExistence type="predicted"/>
<evidence type="ECO:0000256" key="2">
    <source>
        <dbReference type="SAM" id="MobiDB-lite"/>
    </source>
</evidence>
<feature type="domain" description="RRN6 K-rich C-terminal" evidence="4">
    <location>
        <begin position="835"/>
        <end position="980"/>
    </location>
</feature>
<dbReference type="GO" id="GO:0001163">
    <property type="term" value="F:RNA polymerase I transcription regulatory region sequence-specific DNA binding"/>
    <property type="evidence" value="ECO:0007669"/>
    <property type="project" value="TreeGrafter"/>
</dbReference>
<dbReference type="PANTHER" id="PTHR28221:SF2">
    <property type="entry name" value="RNA POLYMERASE I-SPECIFIC TRANSCRIPTION INITIATION FACTOR RRN6"/>
    <property type="match status" value="1"/>
</dbReference>
<evidence type="ECO:0000259" key="4">
    <source>
        <dbReference type="Pfam" id="PF20639"/>
    </source>
</evidence>
<keyword evidence="1" id="KW-0175">Coiled coil</keyword>
<protein>
    <recommendedName>
        <fullName evidence="8">RNA polymerase I-specific transcription initiation factor RRN6-like protein</fullName>
    </recommendedName>
</protein>
<dbReference type="STRING" id="1016849.A0A0D1WUF7"/>
<evidence type="ECO:0000313" key="7">
    <source>
        <dbReference type="Proteomes" id="UP000053599"/>
    </source>
</evidence>
<dbReference type="HOGENOM" id="CLU_296124_0_0_1"/>